<reference evidence="1 2" key="1">
    <citation type="journal article" date="2024" name="Plant Biotechnol. J.">
        <title>Dendrobium thyrsiflorum genome and its molecular insights into genes involved in important horticultural traits.</title>
        <authorList>
            <person name="Chen B."/>
            <person name="Wang J.Y."/>
            <person name="Zheng P.J."/>
            <person name="Li K.L."/>
            <person name="Liang Y.M."/>
            <person name="Chen X.F."/>
            <person name="Zhang C."/>
            <person name="Zhao X."/>
            <person name="He X."/>
            <person name="Zhang G.Q."/>
            <person name="Liu Z.J."/>
            <person name="Xu Q."/>
        </authorList>
    </citation>
    <scope>NUCLEOTIDE SEQUENCE [LARGE SCALE GENOMIC DNA]</scope>
    <source>
        <strain evidence="1">GZMU011</strain>
    </source>
</reference>
<protein>
    <submittedName>
        <fullName evidence="1">Uncharacterized protein</fullName>
    </submittedName>
</protein>
<gene>
    <name evidence="1" type="ORF">M5K25_028037</name>
</gene>
<name>A0ABD0TVL1_DENTH</name>
<proteinExistence type="predicted"/>
<accession>A0ABD0TVL1</accession>
<evidence type="ECO:0000313" key="2">
    <source>
        <dbReference type="Proteomes" id="UP001552299"/>
    </source>
</evidence>
<organism evidence="1 2">
    <name type="scientific">Dendrobium thyrsiflorum</name>
    <name type="common">Pinecone-like raceme dendrobium</name>
    <name type="synonym">Orchid</name>
    <dbReference type="NCBI Taxonomy" id="117978"/>
    <lineage>
        <taxon>Eukaryota</taxon>
        <taxon>Viridiplantae</taxon>
        <taxon>Streptophyta</taxon>
        <taxon>Embryophyta</taxon>
        <taxon>Tracheophyta</taxon>
        <taxon>Spermatophyta</taxon>
        <taxon>Magnoliopsida</taxon>
        <taxon>Liliopsida</taxon>
        <taxon>Asparagales</taxon>
        <taxon>Orchidaceae</taxon>
        <taxon>Epidendroideae</taxon>
        <taxon>Malaxideae</taxon>
        <taxon>Dendrobiinae</taxon>
        <taxon>Dendrobium</taxon>
    </lineage>
</organism>
<dbReference type="AlphaFoldDB" id="A0ABD0TVL1"/>
<sequence>MLFQEPPRLRPCLGFAFPNRHFFFGLGVKKSFERVAKGASLHSSTTLFLSDRKSRRELAAKLNYVGVAI</sequence>
<dbReference type="EMBL" id="JANQDX010000020">
    <property type="protein sequence ID" value="KAL0903644.1"/>
    <property type="molecule type" value="Genomic_DNA"/>
</dbReference>
<evidence type="ECO:0000313" key="1">
    <source>
        <dbReference type="EMBL" id="KAL0903644.1"/>
    </source>
</evidence>
<dbReference type="Proteomes" id="UP001552299">
    <property type="component" value="Unassembled WGS sequence"/>
</dbReference>
<keyword evidence="2" id="KW-1185">Reference proteome</keyword>
<comment type="caution">
    <text evidence="1">The sequence shown here is derived from an EMBL/GenBank/DDBJ whole genome shotgun (WGS) entry which is preliminary data.</text>
</comment>